<feature type="binding site" evidence="4">
    <location>
        <position position="66"/>
    </location>
    <ligand>
        <name>a divalent metal cation</name>
        <dbReference type="ChEBI" id="CHEBI:60240"/>
        <label>1</label>
    </ligand>
</feature>
<sequence>MVKCQVVMDALERIAPKRLAEDWDNPGLLVGALGQEVHKILVCLDVSDAVVEQAVACGADMIVAHHPLIFKGIRKLRTDLPLGRRLQQLLKHDIAVAAAHTNLDIAEGGVNDVLAQAIGLSKLSAFVIERQEADGSVISMGRVGSLPQPMTVQDFAAQVRDALPAEHVRLVDAGARPVRKVALCSGSGAEFIQRAAFLGADAYVTGDVKYHEAQQAVELGMHVIDAGHFGTEFPVVAVLCKRLAEELEEAKGTVEVLADQSSQDFFQMI</sequence>
<feature type="binding site" evidence="4">
    <location>
        <position position="228"/>
    </location>
    <ligand>
        <name>a divalent metal cation</name>
        <dbReference type="ChEBI" id="CHEBI:60240"/>
        <label>1</label>
    </ligand>
</feature>
<dbReference type="PANTHER" id="PTHR13799:SF14">
    <property type="entry name" value="GTP CYCLOHYDROLASE 1 TYPE 2 HOMOLOG"/>
    <property type="match status" value="1"/>
</dbReference>
<dbReference type="RefSeq" id="WP_075442067.1">
    <property type="nucleotide sequence ID" value="NZ_FOQK01000003.1"/>
</dbReference>
<protein>
    <recommendedName>
        <fullName evidence="2">GTP cyclohydrolase 1 type 2 homolog</fullName>
    </recommendedName>
</protein>
<evidence type="ECO:0000256" key="1">
    <source>
        <dbReference type="ARBA" id="ARBA00006964"/>
    </source>
</evidence>
<dbReference type="GO" id="GO:0046872">
    <property type="term" value="F:metal ion binding"/>
    <property type="evidence" value="ECO:0007669"/>
    <property type="project" value="UniProtKB-KW"/>
</dbReference>
<dbReference type="AlphaFoldDB" id="A0A1I3CBC1"/>
<dbReference type="Proteomes" id="UP000183639">
    <property type="component" value="Unassembled WGS sequence"/>
</dbReference>
<comment type="similarity">
    <text evidence="1">Belongs to the GTP cyclohydrolase I type 2/NIF3 family.</text>
</comment>
<dbReference type="PANTHER" id="PTHR13799">
    <property type="entry name" value="NGG1 INTERACTING FACTOR 3"/>
    <property type="match status" value="1"/>
</dbReference>
<name>A0A1I3CBC1_SELRU</name>
<dbReference type="OrthoDB" id="9792792at2"/>
<feature type="binding site" evidence="4">
    <location>
        <position position="65"/>
    </location>
    <ligand>
        <name>a divalent metal cation</name>
        <dbReference type="ChEBI" id="CHEBI:60240"/>
        <label>1</label>
    </ligand>
</feature>
<evidence type="ECO:0000313" key="5">
    <source>
        <dbReference type="EMBL" id="SFH71854.1"/>
    </source>
</evidence>
<reference evidence="5 6" key="1">
    <citation type="submission" date="2016-10" db="EMBL/GenBank/DDBJ databases">
        <authorList>
            <person name="de Groot N.N."/>
        </authorList>
    </citation>
    <scope>NUCLEOTIDE SEQUENCE [LARGE SCALE GENOMIC DNA]</scope>
    <source>
        <strain evidence="5 6">Z108</strain>
    </source>
</reference>
<feature type="binding site" evidence="4">
    <location>
        <position position="104"/>
    </location>
    <ligand>
        <name>a divalent metal cation</name>
        <dbReference type="ChEBI" id="CHEBI:60240"/>
        <label>1</label>
    </ligand>
</feature>
<gene>
    <name evidence="5" type="ORF">SAMN04487861_10333</name>
</gene>
<feature type="binding site" evidence="4">
    <location>
        <position position="232"/>
    </location>
    <ligand>
        <name>a divalent metal cation</name>
        <dbReference type="ChEBI" id="CHEBI:60240"/>
        <label>1</label>
    </ligand>
</feature>
<dbReference type="Pfam" id="PF01784">
    <property type="entry name" value="DUF34_NIF3"/>
    <property type="match status" value="1"/>
</dbReference>
<proteinExistence type="inferred from homology"/>
<keyword evidence="3 4" id="KW-0479">Metal-binding</keyword>
<evidence type="ECO:0000313" key="6">
    <source>
        <dbReference type="Proteomes" id="UP000183639"/>
    </source>
</evidence>
<accession>A0A1I3CBC1</accession>
<dbReference type="InterPro" id="IPR002678">
    <property type="entry name" value="DUF34/NIF3"/>
</dbReference>
<dbReference type="FunFam" id="3.40.1390.30:FF:000001">
    <property type="entry name" value="GTP cyclohydrolase 1 type 2"/>
    <property type="match status" value="1"/>
</dbReference>
<evidence type="ECO:0000256" key="4">
    <source>
        <dbReference type="PIRSR" id="PIRSR602678-1"/>
    </source>
</evidence>
<dbReference type="GO" id="GO:0005737">
    <property type="term" value="C:cytoplasm"/>
    <property type="evidence" value="ECO:0007669"/>
    <property type="project" value="TreeGrafter"/>
</dbReference>
<dbReference type="SUPFAM" id="SSF102705">
    <property type="entry name" value="NIF3 (NGG1p interacting factor 3)-like"/>
    <property type="match status" value="1"/>
</dbReference>
<dbReference type="InterPro" id="IPR036069">
    <property type="entry name" value="DUF34/NIF3_sf"/>
</dbReference>
<dbReference type="EMBL" id="FOQK01000003">
    <property type="protein sequence ID" value="SFH71854.1"/>
    <property type="molecule type" value="Genomic_DNA"/>
</dbReference>
<evidence type="ECO:0000256" key="3">
    <source>
        <dbReference type="ARBA" id="ARBA00022723"/>
    </source>
</evidence>
<organism evidence="5 6">
    <name type="scientific">Selenomonas ruminantium</name>
    <dbReference type="NCBI Taxonomy" id="971"/>
    <lineage>
        <taxon>Bacteria</taxon>
        <taxon>Bacillati</taxon>
        <taxon>Bacillota</taxon>
        <taxon>Negativicutes</taxon>
        <taxon>Selenomonadales</taxon>
        <taxon>Selenomonadaceae</taxon>
        <taxon>Selenomonas</taxon>
    </lineage>
</organism>
<evidence type="ECO:0000256" key="2">
    <source>
        <dbReference type="ARBA" id="ARBA00022112"/>
    </source>
</evidence>
<dbReference type="Gene3D" id="3.40.1390.30">
    <property type="entry name" value="NIF3 (NGG1p interacting factor 3)-like"/>
    <property type="match status" value="2"/>
</dbReference>
<dbReference type="NCBIfam" id="TIGR00486">
    <property type="entry name" value="YbgI_SA1388"/>
    <property type="match status" value="1"/>
</dbReference>